<dbReference type="RefSeq" id="WP_344437697.1">
    <property type="nucleotide sequence ID" value="NZ_BAAALF010000001.1"/>
</dbReference>
<name>A0ABN1VKM1_9ACTN</name>
<dbReference type="EMBL" id="BAAALF010000001">
    <property type="protein sequence ID" value="GAA1215241.1"/>
    <property type="molecule type" value="Genomic_DNA"/>
</dbReference>
<protein>
    <submittedName>
        <fullName evidence="2">FxSxx-COOH system tetratricopeptide repeat protein</fullName>
    </submittedName>
</protein>
<evidence type="ECO:0000256" key="1">
    <source>
        <dbReference type="SAM" id="MobiDB-lite"/>
    </source>
</evidence>
<dbReference type="PANTHER" id="PTHR46082:SF6">
    <property type="entry name" value="AAA+ ATPASE DOMAIN-CONTAINING PROTEIN-RELATED"/>
    <property type="match status" value="1"/>
</dbReference>
<feature type="region of interest" description="Disordered" evidence="1">
    <location>
        <begin position="419"/>
        <end position="450"/>
    </location>
</feature>
<dbReference type="InterPro" id="IPR027417">
    <property type="entry name" value="P-loop_NTPase"/>
</dbReference>
<keyword evidence="3" id="KW-1185">Reference proteome</keyword>
<accession>A0ABN1VKM1</accession>
<dbReference type="InterPro" id="IPR053137">
    <property type="entry name" value="NLR-like"/>
</dbReference>
<reference evidence="2 3" key="1">
    <citation type="journal article" date="2019" name="Int. J. Syst. Evol. Microbiol.">
        <title>The Global Catalogue of Microorganisms (GCM) 10K type strain sequencing project: providing services to taxonomists for standard genome sequencing and annotation.</title>
        <authorList>
            <consortium name="The Broad Institute Genomics Platform"/>
            <consortium name="The Broad Institute Genome Sequencing Center for Infectious Disease"/>
            <person name="Wu L."/>
            <person name="Ma J."/>
        </authorList>
    </citation>
    <scope>NUCLEOTIDE SEQUENCE [LARGE SCALE GENOMIC DNA]</scope>
    <source>
        <strain evidence="2 3">JCM 13004</strain>
    </source>
</reference>
<dbReference type="Pfam" id="PF13374">
    <property type="entry name" value="TPR_10"/>
    <property type="match status" value="2"/>
</dbReference>
<evidence type="ECO:0000313" key="3">
    <source>
        <dbReference type="Proteomes" id="UP001500037"/>
    </source>
</evidence>
<feature type="compositionally biased region" description="Basic and acidic residues" evidence="1">
    <location>
        <begin position="432"/>
        <end position="448"/>
    </location>
</feature>
<dbReference type="PANTHER" id="PTHR46082">
    <property type="entry name" value="ATP/GTP-BINDING PROTEIN-RELATED"/>
    <property type="match status" value="1"/>
</dbReference>
<dbReference type="Pfam" id="PF13424">
    <property type="entry name" value="TPR_12"/>
    <property type="match status" value="3"/>
</dbReference>
<organism evidence="2 3">
    <name type="scientific">Kitasatospora nipponensis</name>
    <dbReference type="NCBI Taxonomy" id="258049"/>
    <lineage>
        <taxon>Bacteria</taxon>
        <taxon>Bacillati</taxon>
        <taxon>Actinomycetota</taxon>
        <taxon>Actinomycetes</taxon>
        <taxon>Kitasatosporales</taxon>
        <taxon>Streptomycetaceae</taxon>
        <taxon>Kitasatospora</taxon>
    </lineage>
</organism>
<sequence>MTPSPTWPWRRKSTTDGEAIAKDVTAGRDRVPRSGAGFGTGVSSVWVTASDGAFAAGRDITVKQYSAPATPVKWPVLVGPIPNAAGFFQHRPEGDALKAALACGGMAVLGQVVTGTGGVGKTQLAAHYARQVWQHSRAAVPALGLAPEAGETAGAGESIPTTEVAEVVVDLVVWVNAADPQAVITAYARAARYVEPDRFKDVDAESASKWFLSWLESSGRRWLVVLDNVDSPAALNGLWPPADVEEGRVVVTTRSRDAAWTTSTRTLLPVGFYTPDQALAYLRKALDRAERTGRGDSEEQFAALAADLGYLPIALAQAAAYLVDSGRTISRYRTSLGDRARRLDQHLPNKDTGLPDQQQRTVAALWDISIEQADARHPKGLARPLLELTAVLNADHIPDAVLTTQAARAYLGLIGRSAAGADTGDGGEEAEQASREAVSEAEGDHGVPDEEDAEDALRVLHLLNLIDHTPAIGSDDSQDNGGQGSVRVHRLVQRAVRDSAPCRSRMPSLIQAAGDALHAAWPEEDHLDRELASVLETNTGTLNENAGDLLWDLDRGPHPVLVRVGKHLYRSDLHEARMQYWEQLADTAERVLGADHPQTLTARHNVAESCGSAGRISEAIQLKERVLADRERVLGPDHPDTLDTRHHLAMSVWGAGRFGEAVELMERVLADHERVLGPDHATTLAVRHNLAGDYMDVGRLTEGIALSERVAADEERVHGPHHINTFTALSNLARALGAAERLTECLALKRRILSDAEQALGLDHPETFSIRADLAWSLWVIGRTSEAAELNEQNLASTERVLGPDHPDTLATRHNLAVLYRQADRHTEGIALMEKVLADTERILGPDNFDTLIVRSSLAVSYWKAGRQDEAIALEEQVLATTERDLGTKHPNTLHARTNLSAHYHQAGRRDEGIAHLQRVVNELPGEGERIFPDADSLRVALAAVLTDRGHALLPGNVAAAWRDAAAAVRAVGPHLAENPSYYGPTLARAYLLAAEALDVDEQPEAANDYRQRAANARFAAWDREDGK</sequence>
<proteinExistence type="predicted"/>
<dbReference type="PRINTS" id="PR00381">
    <property type="entry name" value="KINESINLIGHT"/>
</dbReference>
<dbReference type="NCBIfam" id="NF040586">
    <property type="entry name" value="FxSxx_TPR"/>
    <property type="match status" value="1"/>
</dbReference>
<dbReference type="Gene3D" id="1.25.40.10">
    <property type="entry name" value="Tetratricopeptide repeat domain"/>
    <property type="match status" value="2"/>
</dbReference>
<dbReference type="Gene3D" id="3.40.50.300">
    <property type="entry name" value="P-loop containing nucleotide triphosphate hydrolases"/>
    <property type="match status" value="1"/>
</dbReference>
<dbReference type="Proteomes" id="UP001500037">
    <property type="component" value="Unassembled WGS sequence"/>
</dbReference>
<dbReference type="SUPFAM" id="SSF48452">
    <property type="entry name" value="TPR-like"/>
    <property type="match status" value="3"/>
</dbReference>
<gene>
    <name evidence="2" type="primary">fxsT_1</name>
    <name evidence="2" type="ORF">GCM10009665_01340</name>
</gene>
<comment type="caution">
    <text evidence="2">The sequence shown here is derived from an EMBL/GenBank/DDBJ whole genome shotgun (WGS) entry which is preliminary data.</text>
</comment>
<dbReference type="SUPFAM" id="SSF52540">
    <property type="entry name" value="P-loop containing nucleoside triphosphate hydrolases"/>
    <property type="match status" value="1"/>
</dbReference>
<dbReference type="InterPro" id="IPR011990">
    <property type="entry name" value="TPR-like_helical_dom_sf"/>
</dbReference>
<evidence type="ECO:0000313" key="2">
    <source>
        <dbReference type="EMBL" id="GAA1215241.1"/>
    </source>
</evidence>